<dbReference type="PANTHER" id="PTHR33420">
    <property type="entry name" value="FIMBRIAL SUBUNIT ELFA-RELATED"/>
    <property type="match status" value="1"/>
</dbReference>
<evidence type="ECO:0000256" key="3">
    <source>
        <dbReference type="ARBA" id="ARBA00022729"/>
    </source>
</evidence>
<organism evidence="7 8">
    <name type="scientific">Providencia rettgeri</name>
    <dbReference type="NCBI Taxonomy" id="587"/>
    <lineage>
        <taxon>Bacteria</taxon>
        <taxon>Pseudomonadati</taxon>
        <taxon>Pseudomonadota</taxon>
        <taxon>Gammaproteobacteria</taxon>
        <taxon>Enterobacterales</taxon>
        <taxon>Morganellaceae</taxon>
        <taxon>Providencia</taxon>
    </lineage>
</organism>
<dbReference type="InterPro" id="IPR036937">
    <property type="entry name" value="Adhesion_dom_fimbrial_sf"/>
</dbReference>
<keyword evidence="4" id="KW-0281">Fimbrium</keyword>
<comment type="similarity">
    <text evidence="2">Belongs to the fimbrial protein family.</text>
</comment>
<dbReference type="GO" id="GO:0043709">
    <property type="term" value="P:cell adhesion involved in single-species biofilm formation"/>
    <property type="evidence" value="ECO:0007669"/>
    <property type="project" value="TreeGrafter"/>
</dbReference>
<accession>A0A264VX27</accession>
<name>A0A264VX27_PRORE</name>
<comment type="subcellular location">
    <subcellularLocation>
        <location evidence="1">Fimbrium</location>
    </subcellularLocation>
</comment>
<dbReference type="InterPro" id="IPR008966">
    <property type="entry name" value="Adhesion_dom_sf"/>
</dbReference>
<evidence type="ECO:0000313" key="7">
    <source>
        <dbReference type="EMBL" id="OZS75879.1"/>
    </source>
</evidence>
<feature type="chain" id="PRO_5012785984" evidence="5">
    <location>
        <begin position="24"/>
        <end position="328"/>
    </location>
</feature>
<dbReference type="Proteomes" id="UP000216001">
    <property type="component" value="Unassembled WGS sequence"/>
</dbReference>
<feature type="signal peptide" evidence="5">
    <location>
        <begin position="1"/>
        <end position="23"/>
    </location>
</feature>
<gene>
    <name evidence="7" type="ORF">CHI95_03995</name>
</gene>
<feature type="domain" description="Fimbrial-type adhesion" evidence="6">
    <location>
        <begin position="196"/>
        <end position="327"/>
    </location>
</feature>
<comment type="caution">
    <text evidence="7">The sequence shown here is derived from an EMBL/GenBank/DDBJ whole genome shotgun (WGS) entry which is preliminary data.</text>
</comment>
<evidence type="ECO:0000313" key="8">
    <source>
        <dbReference type="Proteomes" id="UP000216001"/>
    </source>
</evidence>
<dbReference type="Gene3D" id="2.60.40.1090">
    <property type="entry name" value="Fimbrial-type adhesion domain"/>
    <property type="match status" value="1"/>
</dbReference>
<dbReference type="RefSeq" id="WP_094960820.1">
    <property type="nucleotide sequence ID" value="NZ_CP058958.1"/>
</dbReference>
<dbReference type="AlphaFoldDB" id="A0A264VX27"/>
<reference evidence="7 8" key="1">
    <citation type="submission" date="2017-07" db="EMBL/GenBank/DDBJ databases">
        <title>blaIMP-27 on transferable plasmids in Proteus mirabilis and Providencia rettgeri.</title>
        <authorList>
            <person name="Potter R."/>
        </authorList>
    </citation>
    <scope>NUCLEOTIDE SEQUENCE [LARGE SCALE GENOMIC DNA]</scope>
    <source>
        <strain evidence="7 8">PR1</strain>
    </source>
</reference>
<dbReference type="PANTHER" id="PTHR33420:SF12">
    <property type="entry name" value="FIMBRIN-LIKE PROTEIN FIMI-RELATED"/>
    <property type="match status" value="1"/>
</dbReference>
<proteinExistence type="inferred from homology"/>
<dbReference type="EMBL" id="NOWC01000003">
    <property type="protein sequence ID" value="OZS75879.1"/>
    <property type="molecule type" value="Genomic_DNA"/>
</dbReference>
<dbReference type="Pfam" id="PF00419">
    <property type="entry name" value="Fimbrial"/>
    <property type="match status" value="1"/>
</dbReference>
<evidence type="ECO:0000256" key="2">
    <source>
        <dbReference type="ARBA" id="ARBA00006671"/>
    </source>
</evidence>
<dbReference type="InterPro" id="IPR050263">
    <property type="entry name" value="Bact_Fimbrial_Adh_Pro"/>
</dbReference>
<dbReference type="InterPro" id="IPR000259">
    <property type="entry name" value="Adhesion_dom_fimbrial"/>
</dbReference>
<evidence type="ECO:0000259" key="6">
    <source>
        <dbReference type="Pfam" id="PF00419"/>
    </source>
</evidence>
<dbReference type="Gene3D" id="2.60.40.3310">
    <property type="match status" value="1"/>
</dbReference>
<evidence type="ECO:0000256" key="1">
    <source>
        <dbReference type="ARBA" id="ARBA00004561"/>
    </source>
</evidence>
<sequence>MTKKKILLVIIGSVFAYSAYTQAACIQNPNLRNVVVNVPARTYSLQYDDTGARDLATIQVNFKGSQVNTFSGPKSNGECGDAYLHADYVNGWVPNGNKIAASNIPGISIQVKATNIGFLNTRYGPPTAANPAAWTIANPYWTITIKKTGQVTQGGNLKAGHVGRLTQRNPAPHNSTWNLTSLNIPAGAIKINVLKCSTKATSYNVNLGTWYDTQFKAIGSTSNSVNIPITLSCAAGTNLKVTVTSSAGYVDINTGKIKLSGQGQATGVAIQLLDRNSNPIKLNSKFTLQNNVAGGDYIFNWKARYIKTANNITAGTANSTASVNIRYE</sequence>
<dbReference type="SUPFAM" id="SSF49401">
    <property type="entry name" value="Bacterial adhesins"/>
    <property type="match status" value="1"/>
</dbReference>
<evidence type="ECO:0000256" key="4">
    <source>
        <dbReference type="ARBA" id="ARBA00023263"/>
    </source>
</evidence>
<dbReference type="GO" id="GO:0009289">
    <property type="term" value="C:pilus"/>
    <property type="evidence" value="ECO:0007669"/>
    <property type="project" value="UniProtKB-SubCell"/>
</dbReference>
<keyword evidence="3 5" id="KW-0732">Signal</keyword>
<evidence type="ECO:0000256" key="5">
    <source>
        <dbReference type="SAM" id="SignalP"/>
    </source>
</evidence>
<protein>
    <submittedName>
        <fullName evidence="7">Fimbrial protein</fullName>
    </submittedName>
</protein>